<feature type="region of interest" description="Disordered" evidence="1">
    <location>
        <begin position="379"/>
        <end position="438"/>
    </location>
</feature>
<feature type="region of interest" description="Disordered" evidence="1">
    <location>
        <begin position="133"/>
        <end position="269"/>
    </location>
</feature>
<evidence type="ECO:0000256" key="1">
    <source>
        <dbReference type="SAM" id="MobiDB-lite"/>
    </source>
</evidence>
<feature type="compositionally biased region" description="Polar residues" evidence="1">
    <location>
        <begin position="396"/>
        <end position="437"/>
    </location>
</feature>
<protein>
    <submittedName>
        <fullName evidence="3">Uncharacterized protein</fullName>
    </submittedName>
</protein>
<keyword evidence="2" id="KW-0812">Transmembrane</keyword>
<evidence type="ECO:0000313" key="4">
    <source>
        <dbReference type="Proteomes" id="UP000559256"/>
    </source>
</evidence>
<feature type="compositionally biased region" description="Low complexity" evidence="1">
    <location>
        <begin position="233"/>
        <end position="261"/>
    </location>
</feature>
<feature type="compositionally biased region" description="Low complexity" evidence="1">
    <location>
        <begin position="317"/>
        <end position="329"/>
    </location>
</feature>
<reference evidence="3 4" key="1">
    <citation type="journal article" date="2020" name="ISME J.">
        <title>Uncovering the hidden diversity of litter-decomposition mechanisms in mushroom-forming fungi.</title>
        <authorList>
            <person name="Floudas D."/>
            <person name="Bentzer J."/>
            <person name="Ahren D."/>
            <person name="Johansson T."/>
            <person name="Persson P."/>
            <person name="Tunlid A."/>
        </authorList>
    </citation>
    <scope>NUCLEOTIDE SEQUENCE [LARGE SCALE GENOMIC DNA]</scope>
    <source>
        <strain evidence="3 4">CBS 291.85</strain>
    </source>
</reference>
<dbReference type="EMBL" id="JAACJM010000006">
    <property type="protein sequence ID" value="KAF5372183.1"/>
    <property type="molecule type" value="Genomic_DNA"/>
</dbReference>
<keyword evidence="2" id="KW-1133">Transmembrane helix</keyword>
<keyword evidence="4" id="KW-1185">Reference proteome</keyword>
<proteinExistence type="predicted"/>
<evidence type="ECO:0000256" key="2">
    <source>
        <dbReference type="SAM" id="Phobius"/>
    </source>
</evidence>
<sequence>MRKRTPWGSSTGSIVFTRVLYVLTSVLLPTLTVRSLNVDTLPSEVALGEDITVTWHRTTTAHADPTQWEIEFVQDDNPLPDSVFIVPAQAAGDGTVEVTIPTSVPDSGKPLQLVAFLPERNAIFSTLAQFSIQGGQSSSQGDPDKGMSSQDTTPTTQTSQSIRQSQASDQVAGPLTSTPTSTLTTGSKASVSTNPSTSDSISQTTNTASSNSSSSSDHEDASGAPSVFGSTDTPSLHGTTPGSSSSTSFNSHTTDTSSSNLPFNGGSSGASAHESRLAIILPSVIGALVLLLVIIGIFWRCRRRRTQRSTRKISAPTDSSNGSNTSSDTFHPYDLKPEFPINPPDRLHEPFPGEAESTCTDNSNIIPLTRRILRGWHGTRDCSTQPHPYQLKQEEPTVNTATQPLTDNHRASNNGDSSLSYPSTNVRPRSLSESSIARSPIQGEVDLIPAGRSVFARDRDTEVHDEMRQMREHIQRLEMLVTSNGTRGLTDEPPPMYHA</sequence>
<feature type="compositionally biased region" description="Low complexity" evidence="1">
    <location>
        <begin position="148"/>
        <end position="166"/>
    </location>
</feature>
<feature type="compositionally biased region" description="Low complexity" evidence="1">
    <location>
        <begin position="173"/>
        <end position="186"/>
    </location>
</feature>
<comment type="caution">
    <text evidence="3">The sequence shown here is derived from an EMBL/GenBank/DDBJ whole genome shotgun (WGS) entry which is preliminary data.</text>
</comment>
<evidence type="ECO:0000313" key="3">
    <source>
        <dbReference type="EMBL" id="KAF5372183.1"/>
    </source>
</evidence>
<accession>A0A8H5GW05</accession>
<feature type="transmembrane region" description="Helical" evidence="2">
    <location>
        <begin position="277"/>
        <end position="299"/>
    </location>
</feature>
<gene>
    <name evidence="3" type="ORF">D9758_004971</name>
</gene>
<feature type="compositionally biased region" description="Polar residues" evidence="1">
    <location>
        <begin position="187"/>
        <end position="199"/>
    </location>
</feature>
<feature type="region of interest" description="Disordered" evidence="1">
    <location>
        <begin position="308"/>
        <end position="362"/>
    </location>
</feature>
<organism evidence="3 4">
    <name type="scientific">Tetrapyrgos nigripes</name>
    <dbReference type="NCBI Taxonomy" id="182062"/>
    <lineage>
        <taxon>Eukaryota</taxon>
        <taxon>Fungi</taxon>
        <taxon>Dikarya</taxon>
        <taxon>Basidiomycota</taxon>
        <taxon>Agaricomycotina</taxon>
        <taxon>Agaricomycetes</taxon>
        <taxon>Agaricomycetidae</taxon>
        <taxon>Agaricales</taxon>
        <taxon>Marasmiineae</taxon>
        <taxon>Marasmiaceae</taxon>
        <taxon>Tetrapyrgos</taxon>
    </lineage>
</organism>
<feature type="compositionally biased region" description="Low complexity" evidence="1">
    <location>
        <begin position="200"/>
        <end position="215"/>
    </location>
</feature>
<name>A0A8H5GW05_9AGAR</name>
<keyword evidence="2" id="KW-0472">Membrane</keyword>
<dbReference type="Proteomes" id="UP000559256">
    <property type="component" value="Unassembled WGS sequence"/>
</dbReference>
<dbReference type="AlphaFoldDB" id="A0A8H5GW05"/>